<evidence type="ECO:0008006" key="3">
    <source>
        <dbReference type="Google" id="ProtNLM"/>
    </source>
</evidence>
<organism evidence="1 2">
    <name type="scientific">Putridiphycobacter roseus</name>
    <dbReference type="NCBI Taxonomy" id="2219161"/>
    <lineage>
        <taxon>Bacteria</taxon>
        <taxon>Pseudomonadati</taxon>
        <taxon>Bacteroidota</taxon>
        <taxon>Flavobacteriia</taxon>
        <taxon>Flavobacteriales</taxon>
        <taxon>Crocinitomicaceae</taxon>
        <taxon>Putridiphycobacter</taxon>
    </lineage>
</organism>
<name>A0A2W1NFJ3_9FLAO</name>
<protein>
    <recommendedName>
        <fullName evidence="3">WG repeat-containing protein</fullName>
    </recommendedName>
</protein>
<dbReference type="PANTHER" id="PTHR37841">
    <property type="entry name" value="GLR2918 PROTEIN"/>
    <property type="match status" value="1"/>
</dbReference>
<dbReference type="Pfam" id="PF14903">
    <property type="entry name" value="WG_beta_rep"/>
    <property type="match status" value="4"/>
</dbReference>
<gene>
    <name evidence="1" type="ORF">DNU06_04445</name>
</gene>
<dbReference type="RefSeq" id="WP_111062024.1">
    <property type="nucleotide sequence ID" value="NZ_JBHUCU010000002.1"/>
</dbReference>
<evidence type="ECO:0000313" key="1">
    <source>
        <dbReference type="EMBL" id="PZE17873.1"/>
    </source>
</evidence>
<dbReference type="PANTHER" id="PTHR37841:SF1">
    <property type="entry name" value="DUF3298 DOMAIN-CONTAINING PROTEIN"/>
    <property type="match status" value="1"/>
</dbReference>
<dbReference type="OrthoDB" id="5464673at2"/>
<accession>A0A2W1NFJ3</accession>
<dbReference type="InterPro" id="IPR032774">
    <property type="entry name" value="WG_beta_rep"/>
</dbReference>
<dbReference type="AlphaFoldDB" id="A0A2W1NFJ3"/>
<dbReference type="Proteomes" id="UP000249248">
    <property type="component" value="Unassembled WGS sequence"/>
</dbReference>
<sequence>MKPNINVLFICWLFHVAFNVSHAQYDSLSRVHYQTYAEYSVNYKRGLINTVTADTLLPAKYRQIDIFSEGLARVYLNNSIGYMDTSGQFIIPLGTYQSPGGGSERGMFSCGLAVVQKEGLYGAINKKGQVIIPFKSRQLVNFTDQTAITFEQKKYGLLNTENEILFELEYDQLWKYKSFIYLKKDNKMAFADLAGDLKCKFEFDKVAPNRYGGVILTKNEQDGYANPAGIQIINCAFDHILWYNPLGKTTWVMDKEFLSILDSNLSPLASIANGAVIHPSSPNNPTAIHSADSIQYFDSNGILVGTTYQYLKQKHASAYRFKNDKCIVAKNDKWGMIDANGRVLIPFDYDWLMPPSSLNYLIAKKGNLNGMVDSNNRIILNFKERSINHLNYAGIEALQQVIDAEKWAERVASKIKISRQEAVKKAMRKNMYYQSESAAADVCKLITENEEIVWEIVTYKSGYTDKGDCAKTNGCSIVYKKQIKINAVTGKVVAKNSSKSLYPNYE</sequence>
<reference evidence="1 2" key="1">
    <citation type="submission" date="2018-06" db="EMBL/GenBank/DDBJ databases">
        <title>The draft genome sequence of Crocinitomix sp. SM1701.</title>
        <authorList>
            <person name="Zhang X."/>
        </authorList>
    </citation>
    <scope>NUCLEOTIDE SEQUENCE [LARGE SCALE GENOMIC DNA]</scope>
    <source>
        <strain evidence="1 2">SM1701</strain>
    </source>
</reference>
<keyword evidence="2" id="KW-1185">Reference proteome</keyword>
<proteinExistence type="predicted"/>
<dbReference type="EMBL" id="QKSB01000002">
    <property type="protein sequence ID" value="PZE17873.1"/>
    <property type="molecule type" value="Genomic_DNA"/>
</dbReference>
<comment type="caution">
    <text evidence="1">The sequence shown here is derived from an EMBL/GenBank/DDBJ whole genome shotgun (WGS) entry which is preliminary data.</text>
</comment>
<evidence type="ECO:0000313" key="2">
    <source>
        <dbReference type="Proteomes" id="UP000249248"/>
    </source>
</evidence>